<dbReference type="InterPro" id="IPR001611">
    <property type="entry name" value="Leu-rich_rpt"/>
</dbReference>
<evidence type="ECO:0000313" key="4">
    <source>
        <dbReference type="Proteomes" id="UP000271087"/>
    </source>
</evidence>
<dbReference type="InterPro" id="IPR032675">
    <property type="entry name" value="LRR_dom_sf"/>
</dbReference>
<reference evidence="3 4" key="2">
    <citation type="submission" date="2018-08" db="EMBL/GenBank/DDBJ databases">
        <authorList>
            <person name="Laetsch R D."/>
            <person name="Stevens L."/>
            <person name="Kumar S."/>
            <person name="Blaxter L. M."/>
        </authorList>
    </citation>
    <scope>NUCLEOTIDE SEQUENCE [LARGE SCALE GENOMIC DNA]</scope>
</reference>
<dbReference type="OrthoDB" id="430293at2759"/>
<evidence type="ECO:0000313" key="3">
    <source>
        <dbReference type="EMBL" id="VDK81263.1"/>
    </source>
</evidence>
<dbReference type="AlphaFoldDB" id="A0A182EDL1"/>
<dbReference type="STRING" id="42157.A0A182EDL1"/>
<dbReference type="InterPro" id="IPR025875">
    <property type="entry name" value="Leu-rich_rpt_4"/>
</dbReference>
<dbReference type="GO" id="GO:0005737">
    <property type="term" value="C:cytoplasm"/>
    <property type="evidence" value="ECO:0007669"/>
    <property type="project" value="TreeGrafter"/>
</dbReference>
<dbReference type="PROSITE" id="PS51450">
    <property type="entry name" value="LRR"/>
    <property type="match status" value="1"/>
</dbReference>
<evidence type="ECO:0000256" key="2">
    <source>
        <dbReference type="ARBA" id="ARBA00022737"/>
    </source>
</evidence>
<dbReference type="EMBL" id="UYRW01001839">
    <property type="protein sequence ID" value="VDK81263.1"/>
    <property type="molecule type" value="Genomic_DNA"/>
</dbReference>
<dbReference type="Proteomes" id="UP000271087">
    <property type="component" value="Unassembled WGS sequence"/>
</dbReference>
<reference evidence="5" key="1">
    <citation type="submission" date="2016-06" db="UniProtKB">
        <authorList>
            <consortium name="WormBaseParasite"/>
        </authorList>
    </citation>
    <scope>IDENTIFICATION</scope>
</reference>
<dbReference type="WBParaSite" id="nOo.2.0.1.t06162-RA">
    <property type="protein sequence ID" value="nOo.2.0.1.t06162-RA"/>
    <property type="gene ID" value="nOo.2.0.1.g06162"/>
</dbReference>
<dbReference type="SUPFAM" id="SSF52075">
    <property type="entry name" value="Outer arm dynein light chain 1"/>
    <property type="match status" value="1"/>
</dbReference>
<organism evidence="5">
    <name type="scientific">Onchocerca ochengi</name>
    <name type="common">Filarial nematode worm</name>
    <dbReference type="NCBI Taxonomy" id="42157"/>
    <lineage>
        <taxon>Eukaryota</taxon>
        <taxon>Metazoa</taxon>
        <taxon>Ecdysozoa</taxon>
        <taxon>Nematoda</taxon>
        <taxon>Chromadorea</taxon>
        <taxon>Rhabditida</taxon>
        <taxon>Spirurina</taxon>
        <taxon>Spiruromorpha</taxon>
        <taxon>Filarioidea</taxon>
        <taxon>Onchocercidae</taxon>
        <taxon>Onchocerca</taxon>
    </lineage>
</organism>
<protein>
    <submittedName>
        <fullName evidence="5">Nischarin</fullName>
    </submittedName>
</protein>
<keyword evidence="2" id="KW-0677">Repeat</keyword>
<gene>
    <name evidence="3" type="ORF">NOO_LOCUS6162</name>
</gene>
<dbReference type="Pfam" id="PF12799">
    <property type="entry name" value="LRR_4"/>
    <property type="match status" value="1"/>
</dbReference>
<dbReference type="SMART" id="SM00365">
    <property type="entry name" value="LRR_SD22"/>
    <property type="match status" value="2"/>
</dbReference>
<dbReference type="PANTHER" id="PTHR15454">
    <property type="entry name" value="NISCHARIN RELATED"/>
    <property type="match status" value="1"/>
</dbReference>
<keyword evidence="1" id="KW-0433">Leucine-rich repeat</keyword>
<proteinExistence type="predicted"/>
<evidence type="ECO:0000256" key="1">
    <source>
        <dbReference type="ARBA" id="ARBA00022614"/>
    </source>
</evidence>
<name>A0A182EDL1_ONCOC</name>
<keyword evidence="4" id="KW-1185">Reference proteome</keyword>
<sequence length="322" mass="37129">EVHAIVEDLSLKLGKSGDGKTDVANYVEFLHNVRNLKIRGARGYVGTSNIIWNSLPFGLNLCKNITALWISDFDVRMIHDLHSVRNTCKRVVIHYSMKKLSDFLLEPDEMLPIENQEKWPSLEEIDFSFNELEEIDISIDSLYWYDPDLVVLQSLLNLVWKMNLSHNLLTGIGNHLQHLTMLTELNLSYNAIENLDLWYTKLGNVKRLYLAGNKISSLNGLHKLYSLEFLDLTDNIVASPDDILTVGTLPCLDHIILRGNPIRQVIEYRIKVLEHFGERATEVKLDSRKPDQREADTISVRLALRKAREEKEEQIRKRNGDQ</sequence>
<accession>A0A182EDL1</accession>
<dbReference type="PANTHER" id="PTHR15454:SF35">
    <property type="entry name" value="NISCHARIN"/>
    <property type="match status" value="1"/>
</dbReference>
<dbReference type="Gene3D" id="3.80.10.10">
    <property type="entry name" value="Ribonuclease Inhibitor"/>
    <property type="match status" value="2"/>
</dbReference>
<evidence type="ECO:0000313" key="5">
    <source>
        <dbReference type="WBParaSite" id="nOo.2.0.1.t06162-RA"/>
    </source>
</evidence>